<evidence type="ECO:0000313" key="1">
    <source>
        <dbReference type="EMBL" id="AEI45652.1"/>
    </source>
</evidence>
<organism evidence="1 2">
    <name type="scientific">Paenibacillus mucilaginosus (strain KNP414)</name>
    <dbReference type="NCBI Taxonomy" id="1036673"/>
    <lineage>
        <taxon>Bacteria</taxon>
        <taxon>Bacillati</taxon>
        <taxon>Bacillota</taxon>
        <taxon>Bacilli</taxon>
        <taxon>Bacillales</taxon>
        <taxon>Paenibacillaceae</taxon>
        <taxon>Paenibacillus</taxon>
    </lineage>
</organism>
<dbReference type="EMBL" id="CP002869">
    <property type="protein sequence ID" value="AEI45652.1"/>
    <property type="molecule type" value="Genomic_DNA"/>
</dbReference>
<dbReference type="PATRIC" id="fig|1036673.3.peg.6660"/>
<dbReference type="HOGENOM" id="CLU_2790018_0_0_9"/>
<dbReference type="AlphaFoldDB" id="F8FM26"/>
<reference evidence="2" key="1">
    <citation type="submission" date="2011-06" db="EMBL/GenBank/DDBJ databases">
        <title>Complete genome sequence of Paenibacillus mucilaginosus KNP414.</title>
        <authorList>
            <person name="Wang J."/>
            <person name="Hu S."/>
            <person name="Hu X."/>
            <person name="Zhang B."/>
            <person name="Dong D."/>
            <person name="Zhang S."/>
            <person name="Zhao K."/>
            <person name="Wu D."/>
        </authorList>
    </citation>
    <scope>NUCLEOTIDE SEQUENCE [LARGE SCALE GENOMIC DNA]</scope>
    <source>
        <strain evidence="2">KNP414</strain>
    </source>
</reference>
<reference evidence="1 2" key="2">
    <citation type="journal article" date="2013" name="Genome Announc.">
        <title>Genome Sequence of Growth-Improving Paenibacillus mucilaginosus Strain KNP414.</title>
        <authorList>
            <person name="Lu J.J."/>
            <person name="Wang J.F."/>
            <person name="Hu X.F."/>
        </authorList>
    </citation>
    <scope>NUCLEOTIDE SEQUENCE [LARGE SCALE GENOMIC DNA]</scope>
    <source>
        <strain evidence="1 2">KNP414</strain>
    </source>
</reference>
<name>F8FM26_PAEMK</name>
<dbReference type="Proteomes" id="UP000006620">
    <property type="component" value="Chromosome"/>
</dbReference>
<dbReference type="KEGG" id="pms:KNP414_07142"/>
<evidence type="ECO:0000313" key="2">
    <source>
        <dbReference type="Proteomes" id="UP000006620"/>
    </source>
</evidence>
<gene>
    <name evidence="1" type="ordered locus">KNP414_07142</name>
</gene>
<proteinExistence type="predicted"/>
<protein>
    <submittedName>
        <fullName evidence="1">Uncharacterized protein</fullName>
    </submittedName>
</protein>
<accession>F8FM26</accession>
<sequence>MSMEFKGFMKPGAGNRGWRGQPALAELRPNLKRNAGESGLREDVVLGTWTAGRSIFYTSFISGEDTARFS</sequence>